<keyword evidence="4" id="KW-1185">Reference proteome</keyword>
<dbReference type="AlphaFoldDB" id="A0A1H0E313"/>
<dbReference type="RefSeq" id="WP_092065414.1">
    <property type="nucleotide sequence ID" value="NZ_FNIN01000006.1"/>
</dbReference>
<keyword evidence="1" id="KW-1133">Transmembrane helix</keyword>
<name>A0A1H0E313_9BACT</name>
<keyword evidence="1" id="KW-0472">Membrane</keyword>
<feature type="transmembrane region" description="Helical" evidence="1">
    <location>
        <begin position="156"/>
        <end position="175"/>
    </location>
</feature>
<proteinExistence type="predicted"/>
<organism evidence="3 4">
    <name type="scientific">Desulfonauticus submarinus</name>
    <dbReference type="NCBI Taxonomy" id="206665"/>
    <lineage>
        <taxon>Bacteria</taxon>
        <taxon>Pseudomonadati</taxon>
        <taxon>Thermodesulfobacteriota</taxon>
        <taxon>Desulfovibrionia</taxon>
        <taxon>Desulfovibrionales</taxon>
        <taxon>Desulfonauticaceae</taxon>
        <taxon>Desulfonauticus</taxon>
    </lineage>
</organism>
<gene>
    <name evidence="3" type="ORF">SAMN04488516_106103</name>
</gene>
<evidence type="ECO:0000256" key="1">
    <source>
        <dbReference type="SAM" id="Phobius"/>
    </source>
</evidence>
<dbReference type="EMBL" id="FNIN01000006">
    <property type="protein sequence ID" value="SDN76661.1"/>
    <property type="molecule type" value="Genomic_DNA"/>
</dbReference>
<keyword evidence="1" id="KW-0812">Transmembrane</keyword>
<dbReference type="Gene3D" id="1.20.120.520">
    <property type="entry name" value="nmb1532 protein domain like"/>
    <property type="match status" value="1"/>
</dbReference>
<evidence type="ECO:0000313" key="3">
    <source>
        <dbReference type="EMBL" id="SDN76661.1"/>
    </source>
</evidence>
<protein>
    <submittedName>
        <fullName evidence="3">Hemerythrin HHE cation binding domain-containing protein</fullName>
    </submittedName>
</protein>
<evidence type="ECO:0000259" key="2">
    <source>
        <dbReference type="Pfam" id="PF01814"/>
    </source>
</evidence>
<dbReference type="Proteomes" id="UP000199602">
    <property type="component" value="Unassembled WGS sequence"/>
</dbReference>
<feature type="domain" description="Hemerythrin-like" evidence="2">
    <location>
        <begin position="5"/>
        <end position="136"/>
    </location>
</feature>
<sequence length="178" mass="21113">MNYYQSLTEQHQTILYLLTSLEKETLKIKETQKFNNIPELKKILSTLSSTLKKHLLLEDDFMYPVLREHPNKEIRELAEKFSKEMGRLKQAFSAYINKWKPLENIKSSSSSFISDTQTIILALRTRIAKEEKILFPNIKYNKHKTLITNKTPYKKWLFLLIGISTLVLLSIWFYLQIK</sequence>
<evidence type="ECO:0000313" key="4">
    <source>
        <dbReference type="Proteomes" id="UP000199602"/>
    </source>
</evidence>
<dbReference type="OrthoDB" id="360658at2"/>
<reference evidence="3 4" key="1">
    <citation type="submission" date="2016-10" db="EMBL/GenBank/DDBJ databases">
        <authorList>
            <person name="de Groot N.N."/>
        </authorList>
    </citation>
    <scope>NUCLEOTIDE SEQUENCE [LARGE SCALE GENOMIC DNA]</scope>
    <source>
        <strain evidence="3 4">DSM 15269</strain>
    </source>
</reference>
<accession>A0A1H0E313</accession>
<dbReference type="InterPro" id="IPR012312">
    <property type="entry name" value="Hemerythrin-like"/>
</dbReference>
<dbReference type="Pfam" id="PF01814">
    <property type="entry name" value="Hemerythrin"/>
    <property type="match status" value="1"/>
</dbReference>